<evidence type="ECO:0000256" key="6">
    <source>
        <dbReference type="ARBA" id="ARBA00022801"/>
    </source>
</evidence>
<evidence type="ECO:0000256" key="7">
    <source>
        <dbReference type="ARBA" id="ARBA00023242"/>
    </source>
</evidence>
<gene>
    <name evidence="9" type="ORF">KUTeg_022801</name>
</gene>
<reference evidence="9 10" key="1">
    <citation type="submission" date="2022-12" db="EMBL/GenBank/DDBJ databases">
        <title>Chromosome-level genome of Tegillarca granosa.</title>
        <authorList>
            <person name="Kim J."/>
        </authorList>
    </citation>
    <scope>NUCLEOTIDE SEQUENCE [LARGE SCALE GENOMIC DNA]</scope>
    <source>
        <strain evidence="9">Teg-2019</strain>
        <tissue evidence="9">Adductor muscle</tissue>
    </source>
</reference>
<comment type="similarity">
    <text evidence="3">Belongs to the HARBI1 family.</text>
</comment>
<dbReference type="EMBL" id="JARBDR010000921">
    <property type="protein sequence ID" value="KAJ8298741.1"/>
    <property type="molecule type" value="Genomic_DNA"/>
</dbReference>
<evidence type="ECO:0000256" key="5">
    <source>
        <dbReference type="ARBA" id="ARBA00022723"/>
    </source>
</evidence>
<comment type="subcellular location">
    <subcellularLocation>
        <location evidence="2">Nucleus</location>
    </subcellularLocation>
</comment>
<evidence type="ECO:0000259" key="8">
    <source>
        <dbReference type="Pfam" id="PF13359"/>
    </source>
</evidence>
<evidence type="ECO:0000256" key="1">
    <source>
        <dbReference type="ARBA" id="ARBA00001968"/>
    </source>
</evidence>
<name>A0ABQ9E2X7_TEGGR</name>
<dbReference type="PANTHER" id="PTHR22930">
    <property type="match status" value="1"/>
</dbReference>
<keyword evidence="5" id="KW-0479">Metal-binding</keyword>
<keyword evidence="6" id="KW-0378">Hydrolase</keyword>
<comment type="caution">
    <text evidence="9">The sequence shown here is derived from an EMBL/GenBank/DDBJ whole genome shotgun (WGS) entry which is preliminary data.</text>
</comment>
<evidence type="ECO:0000256" key="4">
    <source>
        <dbReference type="ARBA" id="ARBA00022722"/>
    </source>
</evidence>
<dbReference type="InterPro" id="IPR045249">
    <property type="entry name" value="HARBI1-like"/>
</dbReference>
<organism evidence="9 10">
    <name type="scientific">Tegillarca granosa</name>
    <name type="common">Malaysian cockle</name>
    <name type="synonym">Anadara granosa</name>
    <dbReference type="NCBI Taxonomy" id="220873"/>
    <lineage>
        <taxon>Eukaryota</taxon>
        <taxon>Metazoa</taxon>
        <taxon>Spiralia</taxon>
        <taxon>Lophotrochozoa</taxon>
        <taxon>Mollusca</taxon>
        <taxon>Bivalvia</taxon>
        <taxon>Autobranchia</taxon>
        <taxon>Pteriomorphia</taxon>
        <taxon>Arcoida</taxon>
        <taxon>Arcoidea</taxon>
        <taxon>Arcidae</taxon>
        <taxon>Tegillarca</taxon>
    </lineage>
</organism>
<proteinExistence type="inferred from homology"/>
<sequence length="340" mass="38856">MEDMAIKILFDDEDDIETNTIFNSSDILSTIACAFHVFPRDKVPRIRQFVEDTVPRFSDGDFRHHFRIDRTTFEIILQHLAPHLLSQTPKGKEQLATDKQLLLFLWYIPNQETAHLFGISISTVHSTLIKIIQWPDPARQNDIAASFQLSCGLPNIIGIIDGTHIRLSAPVIVDDNLLITSAQTGWPGCSHDARILRNSGIFAKAEVGQLIPHNKHIIGDSAYPLKRWLITPFRDNGHLTDRQSRFNRVLSSCRQSVERGIGHLKGRFRRIREVPFHNPEHICLFIIAACKLHNLCIIHEDSIEEFVDFNPAHILHPNQYQNVYPNASDGVARRNHLMNI</sequence>
<dbReference type="Proteomes" id="UP001217089">
    <property type="component" value="Unassembled WGS sequence"/>
</dbReference>
<accession>A0ABQ9E2X7</accession>
<keyword evidence="4" id="KW-0540">Nuclease</keyword>
<dbReference type="Pfam" id="PF13359">
    <property type="entry name" value="DDE_Tnp_4"/>
    <property type="match status" value="1"/>
</dbReference>
<keyword evidence="10" id="KW-1185">Reference proteome</keyword>
<evidence type="ECO:0000313" key="9">
    <source>
        <dbReference type="EMBL" id="KAJ8298741.1"/>
    </source>
</evidence>
<dbReference type="PANTHER" id="PTHR22930:SF85">
    <property type="entry name" value="GH03217P-RELATED"/>
    <property type="match status" value="1"/>
</dbReference>
<feature type="domain" description="DDE Tnp4" evidence="8">
    <location>
        <begin position="170"/>
        <end position="294"/>
    </location>
</feature>
<keyword evidence="7" id="KW-0539">Nucleus</keyword>
<evidence type="ECO:0000256" key="3">
    <source>
        <dbReference type="ARBA" id="ARBA00006958"/>
    </source>
</evidence>
<protein>
    <recommendedName>
        <fullName evidence="8">DDE Tnp4 domain-containing protein</fullName>
    </recommendedName>
</protein>
<dbReference type="InterPro" id="IPR027806">
    <property type="entry name" value="HARBI1_dom"/>
</dbReference>
<evidence type="ECO:0000313" key="10">
    <source>
        <dbReference type="Proteomes" id="UP001217089"/>
    </source>
</evidence>
<comment type="cofactor">
    <cofactor evidence="1">
        <name>a divalent metal cation</name>
        <dbReference type="ChEBI" id="CHEBI:60240"/>
    </cofactor>
</comment>
<evidence type="ECO:0000256" key="2">
    <source>
        <dbReference type="ARBA" id="ARBA00004123"/>
    </source>
</evidence>